<sequence>MALPEWEAEGFIWNEDYSLSLEEFTFRDVSKTLAGCDANGEKRTVRRASDSAMLDNRCNYGRKNKRKARKKGNKLKRPERMEKFNDEANDEVRPVKEVNKLEKPEHNGRFSDEPNDEVHPVKEVSRETQFDESLKLENVGKIDEQNCKRQRFRKWKQRRFEKGSRRLEDNNGPSSSWTKPQVNRTADKYHSQKDKNSSQFVDKAVMGEGVQDASQDQIFFSIFNGVVEEAPMRPICEEKGDGQMLQTRSLSFESKPLLDVEDKHVCATKPCISEKDVRRRDTEGNCTRSQTAKFSPSRASGVAVIKKLLELSIRESCNPPKQKSLRKKFRDRKGRRNNDEEKIMHNITSTTAADLDSIDASHLPREEKINTAVSSSKSPEGEDVKAASADAALMPANLITESDDTVKPNVLPDILLPPEVEDSHHAHAVTEKETDCSEEDVRVFMESSMLFEHDPRINRVLRVMADFLHPDGRGLQGLLGLNLSDFYRLCSFYSHSKFETLSELDFSKADPKHVKSFLEKIFWLCRSLMVGMLAKSALLAEDHLDFNHLDLDLCTSEEISERKEIEMLLGLVQDLRDISAIQSIDDAGYFTQFEQIRDVVGAFDCRDRRKLIQLGVVDTAERVSERIALGMNVSADEVMELLRDSISSNFGEYTWLVESHPDLISTMNHFDCIMDSIPSMARCIDIRPLRSTLSFVPRFLCKLSNADRDSCVAKYVGKYQIKEAGQSWLQLIRDAEDAQQLSLQITTQILFSSVDCGGEEFLGALLEDLPLQKKTTAIQSISYMPDALRAALIPTDVLTKCGLYHAVQRMAEEMPLTRFKSDAVPLIEQLCSFSTLSPSRLLSNTFFPLMSTSSKAKAVVAIASLVHHKCFKSETAAGTGLSAADLLKFALHYYEPTCDSVSTSRYAFIETVFRAVNTILRENEDVHVDFSAVFAHFEAIKWYHKFVILKFFFDTSVWSNVTFEYPWTDKAKDDVELFCEIPCILTAWPGDNSSLFESFICENFQSEDAEVISRSLLLAFDRGPGGNSDSFHLFARVVEKLSVDARDWERFLSEEEYKFQSVSFAQVFDCTGISFGFFDDEDVPSNPQIVRNADVETKTDLCVYCNAFISDSKAQCQFATSHLLDDYVFTAEEKTDESETRPFSSISKSTVTGSQTEQCDHFENVEIIKERSVVSSNSDVDKLLDEIIDKVADMCPAPYLERVSSKICQLSGSNDNYVTSVSGEGDAEYSKCIIENGAAALSDLLPSQIGTSVNENAKDNSIWTMERSCLSFDWEQSEGPKKDEILLDLRTFTWALDIIEEWEYCPKSLKDKVLLLALESRCEVIRKRARLLKEIDIDC</sequence>
<comment type="caution">
    <text evidence="2">The sequence shown here is derived from an EMBL/GenBank/DDBJ whole genome shotgun (WGS) entry which is preliminary data.</text>
</comment>
<feature type="region of interest" description="Disordered" evidence="1">
    <location>
        <begin position="318"/>
        <end position="341"/>
    </location>
</feature>
<dbReference type="EMBL" id="CATQJL010000001">
    <property type="protein sequence ID" value="CAJ0589828.1"/>
    <property type="molecule type" value="Genomic_DNA"/>
</dbReference>
<feature type="compositionally biased region" description="Basic and acidic residues" evidence="1">
    <location>
        <begin position="185"/>
        <end position="196"/>
    </location>
</feature>
<feature type="compositionally biased region" description="Basic residues" evidence="1">
    <location>
        <begin position="61"/>
        <end position="75"/>
    </location>
</feature>
<protein>
    <submittedName>
        <fullName evidence="2">Uncharacterized protein</fullName>
    </submittedName>
</protein>
<feature type="region of interest" description="Disordered" evidence="1">
    <location>
        <begin position="163"/>
        <end position="197"/>
    </location>
</feature>
<reference evidence="2" key="1">
    <citation type="submission" date="2023-07" db="EMBL/GenBank/DDBJ databases">
        <authorList>
            <consortium name="CYATHOMIX"/>
        </authorList>
    </citation>
    <scope>NUCLEOTIDE SEQUENCE</scope>
    <source>
        <strain evidence="2">N/A</strain>
    </source>
</reference>
<evidence type="ECO:0000256" key="1">
    <source>
        <dbReference type="SAM" id="MobiDB-lite"/>
    </source>
</evidence>
<proteinExistence type="predicted"/>
<dbReference type="Proteomes" id="UP001176961">
    <property type="component" value="Unassembled WGS sequence"/>
</dbReference>
<organism evidence="2 3">
    <name type="scientific">Cylicocyclus nassatus</name>
    <name type="common">Nematode worm</name>
    <dbReference type="NCBI Taxonomy" id="53992"/>
    <lineage>
        <taxon>Eukaryota</taxon>
        <taxon>Metazoa</taxon>
        <taxon>Ecdysozoa</taxon>
        <taxon>Nematoda</taxon>
        <taxon>Chromadorea</taxon>
        <taxon>Rhabditida</taxon>
        <taxon>Rhabditina</taxon>
        <taxon>Rhabditomorpha</taxon>
        <taxon>Strongyloidea</taxon>
        <taxon>Strongylidae</taxon>
        <taxon>Cylicocyclus</taxon>
    </lineage>
</organism>
<evidence type="ECO:0000313" key="2">
    <source>
        <dbReference type="EMBL" id="CAJ0589828.1"/>
    </source>
</evidence>
<feature type="region of interest" description="Disordered" evidence="1">
    <location>
        <begin position="61"/>
        <end position="130"/>
    </location>
</feature>
<evidence type="ECO:0000313" key="3">
    <source>
        <dbReference type="Proteomes" id="UP001176961"/>
    </source>
</evidence>
<feature type="region of interest" description="Disordered" evidence="1">
    <location>
        <begin position="364"/>
        <end position="385"/>
    </location>
</feature>
<name>A0AA36DNR4_CYLNA</name>
<feature type="compositionally biased region" description="Polar residues" evidence="1">
    <location>
        <begin position="171"/>
        <end position="184"/>
    </location>
</feature>
<keyword evidence="3" id="KW-1185">Reference proteome</keyword>
<accession>A0AA36DNR4</accession>
<feature type="compositionally biased region" description="Basic and acidic residues" evidence="1">
    <location>
        <begin position="76"/>
        <end position="130"/>
    </location>
</feature>
<feature type="compositionally biased region" description="Basic residues" evidence="1">
    <location>
        <begin position="323"/>
        <end position="335"/>
    </location>
</feature>
<gene>
    <name evidence="2" type="ORF">CYNAS_LOCUS1811</name>
</gene>